<organism evidence="1">
    <name type="scientific">freshwater metagenome</name>
    <dbReference type="NCBI Taxonomy" id="449393"/>
    <lineage>
        <taxon>unclassified sequences</taxon>
        <taxon>metagenomes</taxon>
        <taxon>ecological metagenomes</taxon>
    </lineage>
</organism>
<name>A0A6J7LUG2_9ZZZZ</name>
<dbReference type="InterPro" id="IPR011660">
    <property type="entry name" value="VapB-like"/>
</dbReference>
<proteinExistence type="predicted"/>
<evidence type="ECO:0000313" key="1">
    <source>
        <dbReference type="EMBL" id="CAB4970995.1"/>
    </source>
</evidence>
<protein>
    <submittedName>
        <fullName evidence="1">Unannotated protein</fullName>
    </submittedName>
</protein>
<dbReference type="EMBL" id="CAFBNE010000196">
    <property type="protein sequence ID" value="CAB4970995.1"/>
    <property type="molecule type" value="Genomic_DNA"/>
</dbReference>
<accession>A0A6J7LUG2</accession>
<sequence>MALHIANPTVVSKVNRLAHDLGMTKTAVIEQAIDELAKTATPTVQALARPWDAVLDEFDRVPDLGNSRDPLTWDAHGLPA</sequence>
<gene>
    <name evidence="1" type="ORF">UFOPK3772_03376</name>
</gene>
<reference evidence="1" key="1">
    <citation type="submission" date="2020-05" db="EMBL/GenBank/DDBJ databases">
        <authorList>
            <person name="Chiriac C."/>
            <person name="Salcher M."/>
            <person name="Ghai R."/>
            <person name="Kavagutti S V."/>
        </authorList>
    </citation>
    <scope>NUCLEOTIDE SEQUENCE</scope>
</reference>
<dbReference type="Pfam" id="PF07704">
    <property type="entry name" value="PSK_trans_fac"/>
    <property type="match status" value="1"/>
</dbReference>
<dbReference type="AlphaFoldDB" id="A0A6J7LUG2"/>